<evidence type="ECO:0000256" key="1">
    <source>
        <dbReference type="SAM" id="Phobius"/>
    </source>
</evidence>
<feature type="transmembrane region" description="Helical" evidence="1">
    <location>
        <begin position="28"/>
        <end position="46"/>
    </location>
</feature>
<keyword evidence="2" id="KW-0808">Transferase</keyword>
<gene>
    <name evidence="2" type="ORF">IP93_00709</name>
</gene>
<keyword evidence="1" id="KW-1133">Transmembrane helix</keyword>
<dbReference type="GO" id="GO:0032259">
    <property type="term" value="P:methylation"/>
    <property type="evidence" value="ECO:0007669"/>
    <property type="project" value="UniProtKB-KW"/>
</dbReference>
<evidence type="ECO:0000313" key="3">
    <source>
        <dbReference type="Proteomes" id="UP000316471"/>
    </source>
</evidence>
<reference evidence="2 3" key="1">
    <citation type="journal article" date="2015" name="Stand. Genomic Sci.">
        <title>Genomic Encyclopedia of Bacterial and Archaeal Type Strains, Phase III: the genomes of soil and plant-associated and newly described type strains.</title>
        <authorList>
            <person name="Whitman W.B."/>
            <person name="Woyke T."/>
            <person name="Klenk H.P."/>
            <person name="Zhou Y."/>
            <person name="Lilburn T.G."/>
            <person name="Beck B.J."/>
            <person name="De Vos P."/>
            <person name="Vandamme P."/>
            <person name="Eisen J.A."/>
            <person name="Garrity G."/>
            <person name="Hugenholtz P."/>
            <person name="Kyrpides N.C."/>
        </authorList>
    </citation>
    <scope>NUCLEOTIDE SEQUENCE [LARGE SCALE GENOMIC DNA]</scope>
    <source>
        <strain evidence="2 3">CGMCC 1.10136</strain>
    </source>
</reference>
<keyword evidence="3" id="KW-1185">Reference proteome</keyword>
<organism evidence="2 3">
    <name type="scientific">Aerolutibacter ruishenii</name>
    <dbReference type="NCBI Taxonomy" id="686800"/>
    <lineage>
        <taxon>Bacteria</taxon>
        <taxon>Pseudomonadati</taxon>
        <taxon>Pseudomonadota</taxon>
        <taxon>Gammaproteobacteria</taxon>
        <taxon>Lysobacterales</taxon>
        <taxon>Lysobacteraceae</taxon>
        <taxon>Aerolutibacter</taxon>
    </lineage>
</organism>
<accession>A0A562M0S6</accession>
<dbReference type="PANTHER" id="PTHR38043:SF1">
    <property type="entry name" value="PROTEIN HEMX"/>
    <property type="match status" value="1"/>
</dbReference>
<dbReference type="InterPro" id="IPR007470">
    <property type="entry name" value="HemX"/>
</dbReference>
<protein>
    <submittedName>
        <fullName evidence="2">Uroporphyrin-3 C-methyltransferase</fullName>
    </submittedName>
</protein>
<proteinExistence type="predicted"/>
<sequence>MAGIPPCDPAPVSAPSPVPTPTLRRTPAWVWLVLLVLAALLGWRGWTGWRARSAQEHAVAASTEERMAALTGRIDALRRDQRAQLQRLQQADATNRVLRDELLGVGQRAALLEDSIARFADPDRHGAQALRLDETELLLVLGEQRLLIAGDLDGARRAYALASGVLEGVDDPAYLSLRQVLVQERAALDALGTEPRAAALARLDAFDRQLRAQPPPGASAGSPTTAPWWQRAFGRLVQVQPSERAVALHGGDRRQAELGLQIELSLARAAAERRDADGFRQALGRADAWLTRLWPESPALRQERQRLQALAALPLSLPLPTLGSTLQQLRQLRAAP</sequence>
<name>A0A562M0S6_9GAMM</name>
<comment type="caution">
    <text evidence="2">The sequence shown here is derived from an EMBL/GenBank/DDBJ whole genome shotgun (WGS) entry which is preliminary data.</text>
</comment>
<keyword evidence="1" id="KW-0812">Transmembrane</keyword>
<dbReference type="OrthoDB" id="6028255at2"/>
<dbReference type="AlphaFoldDB" id="A0A562M0S6"/>
<dbReference type="Proteomes" id="UP000316471">
    <property type="component" value="Unassembled WGS sequence"/>
</dbReference>
<dbReference type="PANTHER" id="PTHR38043">
    <property type="entry name" value="PROTEIN HEMX"/>
    <property type="match status" value="1"/>
</dbReference>
<dbReference type="EMBL" id="VLKP01000002">
    <property type="protein sequence ID" value="TWI13547.1"/>
    <property type="molecule type" value="Genomic_DNA"/>
</dbReference>
<evidence type="ECO:0000313" key="2">
    <source>
        <dbReference type="EMBL" id="TWI13547.1"/>
    </source>
</evidence>
<keyword evidence="1" id="KW-0472">Membrane</keyword>
<dbReference type="GO" id="GO:0008168">
    <property type="term" value="F:methyltransferase activity"/>
    <property type="evidence" value="ECO:0007669"/>
    <property type="project" value="UniProtKB-KW"/>
</dbReference>
<keyword evidence="2" id="KW-0489">Methyltransferase</keyword>